<dbReference type="AlphaFoldDB" id="A0A554X9U8"/>
<evidence type="ECO:0000256" key="5">
    <source>
        <dbReference type="ARBA" id="ARBA00022917"/>
    </source>
</evidence>
<accession>A0A554X9U8</accession>
<comment type="subcellular location">
    <subcellularLocation>
        <location evidence="10">Cytoplasm</location>
    </subcellularLocation>
</comment>
<evidence type="ECO:0000256" key="8">
    <source>
        <dbReference type="ARBA" id="ARBA00047552"/>
    </source>
</evidence>
<name>A0A554X9U8_9BURK</name>
<evidence type="ECO:0000256" key="9">
    <source>
        <dbReference type="ARBA" id="ARBA00060830"/>
    </source>
</evidence>
<dbReference type="InterPro" id="IPR019499">
    <property type="entry name" value="Val-tRNA_synth_tRNA-bd"/>
</dbReference>
<keyword evidence="7 10" id="KW-0030">Aminoacyl-tRNA synthetase</keyword>
<dbReference type="EMBL" id="VJON01000037">
    <property type="protein sequence ID" value="TSE32620.1"/>
    <property type="molecule type" value="Genomic_DNA"/>
</dbReference>
<dbReference type="InterPro" id="IPR033705">
    <property type="entry name" value="Anticodon_Ia_Val"/>
</dbReference>
<gene>
    <name evidence="10 14" type="primary">valS</name>
    <name evidence="14" type="ORF">Tchar_02064</name>
</gene>
<dbReference type="InterPro" id="IPR010978">
    <property type="entry name" value="tRNA-bd_arm"/>
</dbReference>
<keyword evidence="3 10" id="KW-0547">Nucleotide-binding</keyword>
<dbReference type="PRINTS" id="PR00986">
    <property type="entry name" value="TRNASYNTHVAL"/>
</dbReference>
<keyword evidence="1 10" id="KW-0963">Cytoplasm</keyword>
<keyword evidence="5 10" id="KW-0648">Protein biosynthesis</keyword>
<dbReference type="InterPro" id="IPR037118">
    <property type="entry name" value="Val-tRNA_synth_C_sf"/>
</dbReference>
<keyword evidence="6 10" id="KW-0175">Coiled coil</keyword>
<dbReference type="GO" id="GO:0005524">
    <property type="term" value="F:ATP binding"/>
    <property type="evidence" value="ECO:0007669"/>
    <property type="project" value="UniProtKB-UniRule"/>
</dbReference>
<evidence type="ECO:0000259" key="11">
    <source>
        <dbReference type="Pfam" id="PF00133"/>
    </source>
</evidence>
<dbReference type="GO" id="GO:0004832">
    <property type="term" value="F:valine-tRNA ligase activity"/>
    <property type="evidence" value="ECO:0007669"/>
    <property type="project" value="UniProtKB-UniRule"/>
</dbReference>
<comment type="similarity">
    <text evidence="9 10">Belongs to the class-I aminoacyl-tRNA synthetase family. ValS type 1 subfamily.</text>
</comment>
<feature type="domain" description="Aminoacyl-tRNA synthetase class Ia" evidence="11">
    <location>
        <begin position="541"/>
        <end position="672"/>
    </location>
</feature>
<dbReference type="CDD" id="cd00817">
    <property type="entry name" value="ValRS_core"/>
    <property type="match status" value="1"/>
</dbReference>
<evidence type="ECO:0000259" key="12">
    <source>
        <dbReference type="Pfam" id="PF08264"/>
    </source>
</evidence>
<comment type="function">
    <text evidence="10">Catalyzes the attachment of valine to tRNA(Val). As ValRS can inadvertently accommodate and process structurally similar amino acids such as threonine, to avoid such errors, it has a 'posttransfer' editing activity that hydrolyzes mischarged Thr-tRNA(Val) in a tRNA-dependent manner.</text>
</comment>
<dbReference type="FunFam" id="3.40.50.620:FF:000457">
    <property type="entry name" value="Predicted protein"/>
    <property type="match status" value="1"/>
</dbReference>
<evidence type="ECO:0000256" key="1">
    <source>
        <dbReference type="ARBA" id="ARBA00022490"/>
    </source>
</evidence>
<proteinExistence type="inferred from homology"/>
<dbReference type="PROSITE" id="PS00178">
    <property type="entry name" value="AA_TRNA_LIGASE_I"/>
    <property type="match status" value="1"/>
</dbReference>
<dbReference type="PANTHER" id="PTHR11946">
    <property type="entry name" value="VALYL-TRNA SYNTHETASES"/>
    <property type="match status" value="1"/>
</dbReference>
<dbReference type="Gene3D" id="3.40.50.620">
    <property type="entry name" value="HUPs"/>
    <property type="match status" value="2"/>
</dbReference>
<feature type="short sequence motif" description="'HIGH' region" evidence="10">
    <location>
        <begin position="60"/>
        <end position="70"/>
    </location>
</feature>
<dbReference type="NCBIfam" id="NF004349">
    <property type="entry name" value="PRK05729.1"/>
    <property type="match status" value="1"/>
</dbReference>
<dbReference type="Pfam" id="PF10458">
    <property type="entry name" value="Val_tRNA-synt_C"/>
    <property type="match status" value="1"/>
</dbReference>
<dbReference type="HAMAP" id="MF_02004">
    <property type="entry name" value="Val_tRNA_synth_type1"/>
    <property type="match status" value="1"/>
</dbReference>
<feature type="domain" description="Aminoacyl-tRNA synthetase class Ia" evidence="11">
    <location>
        <begin position="48"/>
        <end position="519"/>
    </location>
</feature>
<dbReference type="FunFam" id="1.10.287.380:FF:000001">
    <property type="entry name" value="Valine--tRNA ligase"/>
    <property type="match status" value="1"/>
</dbReference>
<evidence type="ECO:0000256" key="7">
    <source>
        <dbReference type="ARBA" id="ARBA00023146"/>
    </source>
</evidence>
<sequence length="1001" mass="111423">MSEALSQPGLNSLSKSFEPAAVERRWGPEWEARGYGRAGWRGTGAPQAGAPSFAIQLPPPNVTGTLHMGHAFNQTIMDALTRYHRMRGDNTVWIPGTDHAGIATQIVVERQLQQQGLSRHDLGATPEEARKNFVARVWEWKERSGNTITQQMRRLGDSVDWSREYFTMDERLSRVVVETFVRLYEQGLIYRGKRLVNWDPVLMSAVSDLEVESEEEDGFLWHIAYPLVSGEGQLVVATTRPETLLGDVAVMVHPEDERYAHLVGQTVKLPLCEREIPVIADTYVDRAFGTGVVKVTPAHDPNDYAVGQRHQLPLINVLTLDAKINDNAPPAYRGLDRFEARQRIVEDLRTAGLLVEVKKHRLMVPRCARTGQIVEPMLTDQWFVAMTKVSERDPSGKSIAQKAIDAVTSGQVRFVPENWVNTFNQWMTNIQDWCISRQLWWGHQIPAWYDAEGNVYVARSEADARAQFETYVAHLGPEQREQLLAAGLRRDPDVLDTWYSSALVPFSTLGWPQAAEDSRAVAGADTGAAADTSAPSAASLRDYDLYLPSTVLVTGYDIIFFWVARMIMMTTHFTGRVPFRHVYIHGLVRDAQGRKMSKSEGNVLDPVDLIDGIDLSALLEKRTTGLRKPETAPAIRKATEKEFPQGIPAYGADALRLTFAALASLGRSINFDSKRCEGYRNFCNKLWNATRFVLMHCEGYDCGLAEHTADQCAPGGPFHGYLSFSAADRWIVSALQRVEADVERGFAEYRLDNVANAIYAFVWDEFCDWYLEIAKVQLHSGDAAQQRATRRTLIRTLETILRLAHPIIPFITEELWQKVAPVAGRAGPSVSIAPYPHAQPQRIDERAEAEVAHLKALVEACRRLRGEMGVSPAQRLPLYALGDAALLQRWSPVLQALAKLSEVKVFDDEAAWAAAAQAAPVAVVGEARLCLFIEIDVAAEKARLGKEVARLQAEIAKAQAKLANDAFVAKAPAAVIAQERQRLADFTATLAKVQAQLQRLG</sequence>
<dbReference type="Gene3D" id="1.10.730.10">
    <property type="entry name" value="Isoleucyl-tRNA Synthetase, Domain 1"/>
    <property type="match status" value="1"/>
</dbReference>
<dbReference type="InterPro" id="IPR001412">
    <property type="entry name" value="aa-tRNA-synth_I_CS"/>
</dbReference>
<organism evidence="14 15">
    <name type="scientific">Tepidimonas charontis</name>
    <dbReference type="NCBI Taxonomy" id="2267262"/>
    <lineage>
        <taxon>Bacteria</taxon>
        <taxon>Pseudomonadati</taxon>
        <taxon>Pseudomonadota</taxon>
        <taxon>Betaproteobacteria</taxon>
        <taxon>Burkholderiales</taxon>
        <taxon>Tepidimonas</taxon>
    </lineage>
</organism>
<evidence type="ECO:0000256" key="2">
    <source>
        <dbReference type="ARBA" id="ARBA00022598"/>
    </source>
</evidence>
<evidence type="ECO:0000256" key="4">
    <source>
        <dbReference type="ARBA" id="ARBA00022840"/>
    </source>
</evidence>
<evidence type="ECO:0000256" key="6">
    <source>
        <dbReference type="ARBA" id="ARBA00023054"/>
    </source>
</evidence>
<dbReference type="GO" id="GO:0006438">
    <property type="term" value="P:valyl-tRNA aminoacylation"/>
    <property type="evidence" value="ECO:0007669"/>
    <property type="project" value="UniProtKB-UniRule"/>
</dbReference>
<dbReference type="EC" id="6.1.1.9" evidence="10"/>
<dbReference type="SUPFAM" id="SSF47323">
    <property type="entry name" value="Anticodon-binding domain of a subclass of class I aminoacyl-tRNA synthetases"/>
    <property type="match status" value="1"/>
</dbReference>
<feature type="coiled-coil region" evidence="10">
    <location>
        <begin position="941"/>
        <end position="996"/>
    </location>
</feature>
<dbReference type="FunFam" id="3.40.50.620:FF:000020">
    <property type="entry name" value="Valine--tRNA ligase, mitochondrial"/>
    <property type="match status" value="1"/>
</dbReference>
<dbReference type="SUPFAM" id="SSF46589">
    <property type="entry name" value="tRNA-binding arm"/>
    <property type="match status" value="1"/>
</dbReference>
<dbReference type="InterPro" id="IPR002300">
    <property type="entry name" value="aa-tRNA-synth_Ia"/>
</dbReference>
<dbReference type="Pfam" id="PF08264">
    <property type="entry name" value="Anticodon_1"/>
    <property type="match status" value="1"/>
</dbReference>
<dbReference type="GO" id="GO:0005829">
    <property type="term" value="C:cytosol"/>
    <property type="evidence" value="ECO:0007669"/>
    <property type="project" value="TreeGrafter"/>
</dbReference>
<evidence type="ECO:0000256" key="3">
    <source>
        <dbReference type="ARBA" id="ARBA00022741"/>
    </source>
</evidence>
<dbReference type="FunFam" id="3.90.740.10:FF:000005">
    <property type="entry name" value="Valine--tRNA ligase, mitochondrial"/>
    <property type="match status" value="1"/>
</dbReference>
<comment type="subunit">
    <text evidence="10">Monomer.</text>
</comment>
<dbReference type="Pfam" id="PF00133">
    <property type="entry name" value="tRNA-synt_1"/>
    <property type="match status" value="2"/>
</dbReference>
<feature type="domain" description="Methionyl/Valyl/Leucyl/Isoleucyl-tRNA synthetase anticodon-binding" evidence="12">
    <location>
        <begin position="728"/>
        <end position="878"/>
    </location>
</feature>
<dbReference type="Gene3D" id="1.10.287.380">
    <property type="entry name" value="Valyl-tRNA synthetase, C-terminal domain"/>
    <property type="match status" value="1"/>
</dbReference>
<comment type="domain">
    <text evidence="10">The C-terminal coiled-coil domain is crucial for aminoacylation activity.</text>
</comment>
<feature type="binding site" evidence="10">
    <location>
        <position position="598"/>
    </location>
    <ligand>
        <name>ATP</name>
        <dbReference type="ChEBI" id="CHEBI:30616"/>
    </ligand>
</feature>
<dbReference type="InterPro" id="IPR009008">
    <property type="entry name" value="Val/Leu/Ile-tRNA-synth_edit"/>
</dbReference>
<dbReference type="InterPro" id="IPR014729">
    <property type="entry name" value="Rossmann-like_a/b/a_fold"/>
</dbReference>
<dbReference type="SUPFAM" id="SSF50677">
    <property type="entry name" value="ValRS/IleRS/LeuRS editing domain"/>
    <property type="match status" value="1"/>
</dbReference>
<evidence type="ECO:0000313" key="15">
    <source>
        <dbReference type="Proteomes" id="UP000318294"/>
    </source>
</evidence>
<evidence type="ECO:0000256" key="10">
    <source>
        <dbReference type="HAMAP-Rule" id="MF_02004"/>
    </source>
</evidence>
<dbReference type="InterPro" id="IPR009080">
    <property type="entry name" value="tRNAsynth_Ia_anticodon-bd"/>
</dbReference>
<dbReference type="InterPro" id="IPR002303">
    <property type="entry name" value="Valyl-tRNA_ligase"/>
</dbReference>
<comment type="caution">
    <text evidence="14">The sequence shown here is derived from an EMBL/GenBank/DDBJ whole genome shotgun (WGS) entry which is preliminary data.</text>
</comment>
<dbReference type="RefSeq" id="WP_144328950.1">
    <property type="nucleotide sequence ID" value="NZ_VJON01000037.1"/>
</dbReference>
<dbReference type="GO" id="GO:0002161">
    <property type="term" value="F:aminoacyl-tRNA deacylase activity"/>
    <property type="evidence" value="ECO:0007669"/>
    <property type="project" value="InterPro"/>
</dbReference>
<evidence type="ECO:0000313" key="14">
    <source>
        <dbReference type="EMBL" id="TSE32620.1"/>
    </source>
</evidence>
<comment type="domain">
    <text evidence="10">ValRS has two distinct active sites: one for aminoacylation and one for editing. The misactivated threonine is translocated from the active site to the editing site.</text>
</comment>
<dbReference type="Proteomes" id="UP000318294">
    <property type="component" value="Unassembled WGS sequence"/>
</dbReference>
<feature type="short sequence motif" description="'KMSKS' region" evidence="10">
    <location>
        <begin position="595"/>
        <end position="599"/>
    </location>
</feature>
<dbReference type="InterPro" id="IPR013155">
    <property type="entry name" value="M/V/L/I-tRNA-synth_anticd-bd"/>
</dbReference>
<keyword evidence="4 10" id="KW-0067">ATP-binding</keyword>
<dbReference type="NCBIfam" id="TIGR00422">
    <property type="entry name" value="valS"/>
    <property type="match status" value="1"/>
</dbReference>
<dbReference type="PANTHER" id="PTHR11946:SF93">
    <property type="entry name" value="VALINE--TRNA LIGASE, CHLOROPLASTIC_MITOCHONDRIAL 2"/>
    <property type="match status" value="1"/>
</dbReference>
<reference evidence="14 15" key="1">
    <citation type="submission" date="2019-07" db="EMBL/GenBank/DDBJ databases">
        <title>Tepidimonas charontis SPSP-6 draft genome.</title>
        <authorList>
            <person name="Da Costa M.S."/>
            <person name="Froufe H.J.C."/>
            <person name="Egas C."/>
            <person name="Albuquerque L."/>
        </authorList>
    </citation>
    <scope>NUCLEOTIDE SEQUENCE [LARGE SCALE GENOMIC DNA]</scope>
    <source>
        <strain evidence="14 15">SPSP-6</strain>
    </source>
</reference>
<dbReference type="OrthoDB" id="9810365at2"/>
<dbReference type="CDD" id="cd07962">
    <property type="entry name" value="Anticodon_Ia_Val"/>
    <property type="match status" value="1"/>
</dbReference>
<feature type="domain" description="Valyl-tRNA synthetase tRNA-binding arm" evidence="13">
    <location>
        <begin position="936"/>
        <end position="1001"/>
    </location>
</feature>
<keyword evidence="2 10" id="KW-0436">Ligase</keyword>
<evidence type="ECO:0000259" key="13">
    <source>
        <dbReference type="Pfam" id="PF10458"/>
    </source>
</evidence>
<comment type="catalytic activity">
    <reaction evidence="8 10">
        <text>tRNA(Val) + L-valine + ATP = L-valyl-tRNA(Val) + AMP + diphosphate</text>
        <dbReference type="Rhea" id="RHEA:10704"/>
        <dbReference type="Rhea" id="RHEA-COMP:9672"/>
        <dbReference type="Rhea" id="RHEA-COMP:9708"/>
        <dbReference type="ChEBI" id="CHEBI:30616"/>
        <dbReference type="ChEBI" id="CHEBI:33019"/>
        <dbReference type="ChEBI" id="CHEBI:57762"/>
        <dbReference type="ChEBI" id="CHEBI:78442"/>
        <dbReference type="ChEBI" id="CHEBI:78537"/>
        <dbReference type="ChEBI" id="CHEBI:456215"/>
        <dbReference type="EC" id="6.1.1.9"/>
    </reaction>
</comment>
<dbReference type="Gene3D" id="3.90.740.10">
    <property type="entry name" value="Valyl/Leucyl/Isoleucyl-tRNA synthetase, editing domain"/>
    <property type="match status" value="1"/>
</dbReference>
<keyword evidence="15" id="KW-1185">Reference proteome</keyword>
<protein>
    <recommendedName>
        <fullName evidence="10">Valine--tRNA ligase</fullName>
        <ecNumber evidence="10">6.1.1.9</ecNumber>
    </recommendedName>
    <alternativeName>
        <fullName evidence="10">Valyl-tRNA synthetase</fullName>
        <shortName evidence="10">ValRS</shortName>
    </alternativeName>
</protein>
<dbReference type="SUPFAM" id="SSF52374">
    <property type="entry name" value="Nucleotidylyl transferase"/>
    <property type="match status" value="1"/>
</dbReference>